<comment type="caution">
    <text evidence="1">The sequence shown here is derived from an EMBL/GenBank/DDBJ whole genome shotgun (WGS) entry which is preliminary data.</text>
</comment>
<evidence type="ECO:0000313" key="1">
    <source>
        <dbReference type="EMBL" id="KAF5806047.1"/>
    </source>
</evidence>
<gene>
    <name evidence="1" type="ORF">HanXRQr2_Chr05g0216801</name>
</gene>
<name>A0A9K3NMG6_HELAN</name>
<protein>
    <submittedName>
        <fullName evidence="1">Uncharacterized protein</fullName>
    </submittedName>
</protein>
<sequence length="70" mass="7869">MLAIMSFRPKSHQTSINKTLQYLFLEHCFSVHSFSSGAKRATEASTWIAAMQNAKPTFNQTTLLATPQNH</sequence>
<reference evidence="1" key="2">
    <citation type="submission" date="2020-06" db="EMBL/GenBank/DDBJ databases">
        <title>Helianthus annuus Genome sequencing and assembly Release 2.</title>
        <authorList>
            <person name="Gouzy J."/>
            <person name="Langlade N."/>
            <person name="Munos S."/>
        </authorList>
    </citation>
    <scope>NUCLEOTIDE SEQUENCE</scope>
    <source>
        <tissue evidence="1">Leaves</tissue>
    </source>
</reference>
<evidence type="ECO:0000313" key="2">
    <source>
        <dbReference type="Proteomes" id="UP000215914"/>
    </source>
</evidence>
<dbReference type="Gramene" id="mRNA:HanXRQr2_Chr05g0216801">
    <property type="protein sequence ID" value="CDS:HanXRQr2_Chr05g0216801.1"/>
    <property type="gene ID" value="HanXRQr2_Chr05g0216801"/>
</dbReference>
<keyword evidence="2" id="KW-1185">Reference proteome</keyword>
<reference evidence="1" key="1">
    <citation type="journal article" date="2017" name="Nature">
        <title>The sunflower genome provides insights into oil metabolism, flowering and Asterid evolution.</title>
        <authorList>
            <person name="Badouin H."/>
            <person name="Gouzy J."/>
            <person name="Grassa C.J."/>
            <person name="Murat F."/>
            <person name="Staton S.E."/>
            <person name="Cottret L."/>
            <person name="Lelandais-Briere C."/>
            <person name="Owens G.L."/>
            <person name="Carrere S."/>
            <person name="Mayjonade B."/>
            <person name="Legrand L."/>
            <person name="Gill N."/>
            <person name="Kane N.C."/>
            <person name="Bowers J.E."/>
            <person name="Hubner S."/>
            <person name="Bellec A."/>
            <person name="Berard A."/>
            <person name="Berges H."/>
            <person name="Blanchet N."/>
            <person name="Boniface M.C."/>
            <person name="Brunel D."/>
            <person name="Catrice O."/>
            <person name="Chaidir N."/>
            <person name="Claudel C."/>
            <person name="Donnadieu C."/>
            <person name="Faraut T."/>
            <person name="Fievet G."/>
            <person name="Helmstetter N."/>
            <person name="King M."/>
            <person name="Knapp S.J."/>
            <person name="Lai Z."/>
            <person name="Le Paslier M.C."/>
            <person name="Lippi Y."/>
            <person name="Lorenzon L."/>
            <person name="Mandel J.R."/>
            <person name="Marage G."/>
            <person name="Marchand G."/>
            <person name="Marquand E."/>
            <person name="Bret-Mestries E."/>
            <person name="Morien E."/>
            <person name="Nambeesan S."/>
            <person name="Nguyen T."/>
            <person name="Pegot-Espagnet P."/>
            <person name="Pouilly N."/>
            <person name="Raftis F."/>
            <person name="Sallet E."/>
            <person name="Schiex T."/>
            <person name="Thomas J."/>
            <person name="Vandecasteele C."/>
            <person name="Vares D."/>
            <person name="Vear F."/>
            <person name="Vautrin S."/>
            <person name="Crespi M."/>
            <person name="Mangin B."/>
            <person name="Burke J.M."/>
            <person name="Salse J."/>
            <person name="Munos S."/>
            <person name="Vincourt P."/>
            <person name="Rieseberg L.H."/>
            <person name="Langlade N.B."/>
        </authorList>
    </citation>
    <scope>NUCLEOTIDE SEQUENCE</scope>
    <source>
        <tissue evidence="1">Leaves</tissue>
    </source>
</reference>
<dbReference type="AlphaFoldDB" id="A0A9K3NMG6"/>
<dbReference type="EMBL" id="MNCJ02000320">
    <property type="protein sequence ID" value="KAF5806047.1"/>
    <property type="molecule type" value="Genomic_DNA"/>
</dbReference>
<dbReference type="Proteomes" id="UP000215914">
    <property type="component" value="Unassembled WGS sequence"/>
</dbReference>
<accession>A0A9K3NMG6</accession>
<proteinExistence type="predicted"/>
<organism evidence="1 2">
    <name type="scientific">Helianthus annuus</name>
    <name type="common">Common sunflower</name>
    <dbReference type="NCBI Taxonomy" id="4232"/>
    <lineage>
        <taxon>Eukaryota</taxon>
        <taxon>Viridiplantae</taxon>
        <taxon>Streptophyta</taxon>
        <taxon>Embryophyta</taxon>
        <taxon>Tracheophyta</taxon>
        <taxon>Spermatophyta</taxon>
        <taxon>Magnoliopsida</taxon>
        <taxon>eudicotyledons</taxon>
        <taxon>Gunneridae</taxon>
        <taxon>Pentapetalae</taxon>
        <taxon>asterids</taxon>
        <taxon>campanulids</taxon>
        <taxon>Asterales</taxon>
        <taxon>Asteraceae</taxon>
        <taxon>Asteroideae</taxon>
        <taxon>Heliantheae alliance</taxon>
        <taxon>Heliantheae</taxon>
        <taxon>Helianthus</taxon>
    </lineage>
</organism>